<dbReference type="eggNOG" id="COG1695">
    <property type="taxonomic scope" value="Bacteria"/>
</dbReference>
<name>F1YPE8_9ACTN</name>
<gene>
    <name evidence="3" type="ORF">SCNU_19015</name>
</gene>
<dbReference type="InterPro" id="IPR005149">
    <property type="entry name" value="Tscrpt_reg_PadR_N"/>
</dbReference>
<evidence type="ECO:0000313" key="3">
    <source>
        <dbReference type="EMBL" id="EGD53399.1"/>
    </source>
</evidence>
<dbReference type="InterPro" id="IPR036388">
    <property type="entry name" value="WH-like_DNA-bd_sf"/>
</dbReference>
<dbReference type="AlphaFoldDB" id="F1YPE8"/>
<comment type="caution">
    <text evidence="3">The sequence shown here is derived from an EMBL/GenBank/DDBJ whole genome shotgun (WGS) entry which is preliminary data.</text>
</comment>
<keyword evidence="4" id="KW-1185">Reference proteome</keyword>
<reference evidence="3 4" key="1">
    <citation type="journal article" date="2011" name="J. Bacteriol.">
        <title>Draft Genome Sequence of Gordonia neofelifaecis NRRL B-59395, a Cholesterol-Degrading Actinomycete.</title>
        <authorList>
            <person name="Ge F."/>
            <person name="Li W."/>
            <person name="Chen G."/>
            <person name="Liu Y."/>
            <person name="Zhang G."/>
            <person name="Yong B."/>
            <person name="Wang Q."/>
            <person name="Wang N."/>
            <person name="Huang Z."/>
            <person name="Li W."/>
            <person name="Wang J."/>
            <person name="Wu C."/>
            <person name="Xie Q."/>
            <person name="Liu G."/>
        </authorList>
    </citation>
    <scope>NUCLEOTIDE SEQUENCE [LARGE SCALE GENOMIC DNA]</scope>
    <source>
        <strain evidence="3 4">NRRL B-59395</strain>
    </source>
</reference>
<organism evidence="3 4">
    <name type="scientific">Gordonia neofelifaecis NRRL B-59395</name>
    <dbReference type="NCBI Taxonomy" id="644548"/>
    <lineage>
        <taxon>Bacteria</taxon>
        <taxon>Bacillati</taxon>
        <taxon>Actinomycetota</taxon>
        <taxon>Actinomycetes</taxon>
        <taxon>Mycobacteriales</taxon>
        <taxon>Gordoniaceae</taxon>
        <taxon>Gordonia</taxon>
    </lineage>
</organism>
<sequence>MLSFNEEVSGYDIKRWADWSIGHFYWSPSFSQVYSELKRLEKLGLARSRTVSEPGERSRRLYAITDEGLAASRQWVSSAPVDPPMLKHPMVMRIWLGHMSSPTDLKARLREYLDDLERVRAQVAGDAELARSEAAWSYPRLALEWAHAHYETERDLTLRLIDSIDETQRELAPALHDDGRLIPPAPGRWQEVGEIGKRQREQN</sequence>
<dbReference type="EMBL" id="AEUD01000024">
    <property type="protein sequence ID" value="EGD53399.1"/>
    <property type="molecule type" value="Genomic_DNA"/>
</dbReference>
<proteinExistence type="predicted"/>
<dbReference type="PANTHER" id="PTHR43252:SF2">
    <property type="entry name" value="TRANSCRIPTION REGULATOR, PADR-LIKE FAMILY"/>
    <property type="match status" value="1"/>
</dbReference>
<dbReference type="Gene3D" id="1.10.10.10">
    <property type="entry name" value="Winged helix-like DNA-binding domain superfamily/Winged helix DNA-binding domain"/>
    <property type="match status" value="1"/>
</dbReference>
<feature type="region of interest" description="Disordered" evidence="1">
    <location>
        <begin position="175"/>
        <end position="203"/>
    </location>
</feature>
<dbReference type="Proteomes" id="UP000035065">
    <property type="component" value="Unassembled WGS sequence"/>
</dbReference>
<evidence type="ECO:0000256" key="1">
    <source>
        <dbReference type="SAM" id="MobiDB-lite"/>
    </source>
</evidence>
<dbReference type="Pfam" id="PF03551">
    <property type="entry name" value="PadR"/>
    <property type="match status" value="1"/>
</dbReference>
<feature type="compositionally biased region" description="Basic and acidic residues" evidence="1">
    <location>
        <begin position="194"/>
        <end position="203"/>
    </location>
</feature>
<evidence type="ECO:0000313" key="4">
    <source>
        <dbReference type="Proteomes" id="UP000035065"/>
    </source>
</evidence>
<dbReference type="PANTHER" id="PTHR43252">
    <property type="entry name" value="TRANSCRIPTIONAL REGULATOR YQJI"/>
    <property type="match status" value="1"/>
</dbReference>
<dbReference type="InterPro" id="IPR036390">
    <property type="entry name" value="WH_DNA-bd_sf"/>
</dbReference>
<evidence type="ECO:0000259" key="2">
    <source>
        <dbReference type="Pfam" id="PF03551"/>
    </source>
</evidence>
<accession>F1YPE8</accession>
<dbReference type="STRING" id="644548.SCNU_19015"/>
<feature type="domain" description="Transcription regulator PadR N-terminal" evidence="2">
    <location>
        <begin position="6"/>
        <end position="71"/>
    </location>
</feature>
<dbReference type="SUPFAM" id="SSF46785">
    <property type="entry name" value="Winged helix' DNA-binding domain"/>
    <property type="match status" value="1"/>
</dbReference>
<protein>
    <recommendedName>
        <fullName evidence="2">Transcription regulator PadR N-terminal domain-containing protein</fullName>
    </recommendedName>
</protein>